<keyword evidence="4 6" id="KW-0067">ATP-binding</keyword>
<evidence type="ECO:0000259" key="5">
    <source>
        <dbReference type="PROSITE" id="PS50893"/>
    </source>
</evidence>
<dbReference type="AlphaFoldDB" id="A0A514BUF9"/>
<dbReference type="Proteomes" id="UP000317199">
    <property type="component" value="Chromosome"/>
</dbReference>
<feature type="domain" description="ABC transporter" evidence="5">
    <location>
        <begin position="13"/>
        <end position="259"/>
    </location>
</feature>
<reference evidence="6 7" key="1">
    <citation type="submission" date="2019-06" db="EMBL/GenBank/DDBJ databases">
        <title>Lysobacter alkalisoli sp. nov. isolated from saline-alkali soil.</title>
        <authorList>
            <person name="Sun J.-Q."/>
            <person name="Xu L."/>
        </authorList>
    </citation>
    <scope>NUCLEOTIDE SEQUENCE [LARGE SCALE GENOMIC DNA]</scope>
    <source>
        <strain evidence="6 7">SJ-36</strain>
    </source>
</reference>
<dbReference type="EMBL" id="CP041242">
    <property type="protein sequence ID" value="QDH71044.1"/>
    <property type="molecule type" value="Genomic_DNA"/>
</dbReference>
<dbReference type="InterPro" id="IPR015860">
    <property type="entry name" value="ABC_transpr_TagH-like"/>
</dbReference>
<dbReference type="GO" id="GO:0005524">
    <property type="term" value="F:ATP binding"/>
    <property type="evidence" value="ECO:0007669"/>
    <property type="project" value="UniProtKB-KW"/>
</dbReference>
<keyword evidence="3" id="KW-0547">Nucleotide-binding</keyword>
<dbReference type="PROSITE" id="PS50893">
    <property type="entry name" value="ABC_TRANSPORTER_2"/>
    <property type="match status" value="1"/>
</dbReference>
<comment type="similarity">
    <text evidence="1">Belongs to the ABC transporter superfamily.</text>
</comment>
<gene>
    <name evidence="6" type="ORF">FKV23_13830</name>
</gene>
<dbReference type="GO" id="GO:0016020">
    <property type="term" value="C:membrane"/>
    <property type="evidence" value="ECO:0007669"/>
    <property type="project" value="InterPro"/>
</dbReference>
<organism evidence="6 7">
    <name type="scientific">Marilutibacter alkalisoli</name>
    <dbReference type="NCBI Taxonomy" id="2591633"/>
    <lineage>
        <taxon>Bacteria</taxon>
        <taxon>Pseudomonadati</taxon>
        <taxon>Pseudomonadota</taxon>
        <taxon>Gammaproteobacteria</taxon>
        <taxon>Lysobacterales</taxon>
        <taxon>Lysobacteraceae</taxon>
        <taxon>Marilutibacter</taxon>
    </lineage>
</organism>
<dbReference type="OrthoDB" id="9778870at2"/>
<keyword evidence="2" id="KW-0813">Transport</keyword>
<dbReference type="PANTHER" id="PTHR46743:SF2">
    <property type="entry name" value="TEICHOIC ACIDS EXPORT ATP-BINDING PROTEIN TAGH"/>
    <property type="match status" value="1"/>
</dbReference>
<dbReference type="Gene3D" id="3.40.50.300">
    <property type="entry name" value="P-loop containing nucleotide triphosphate hydrolases"/>
    <property type="match status" value="1"/>
</dbReference>
<accession>A0A514BUF9</accession>
<dbReference type="InterPro" id="IPR003439">
    <property type="entry name" value="ABC_transporter-like_ATP-bd"/>
</dbReference>
<dbReference type="InterPro" id="IPR050683">
    <property type="entry name" value="Bact_Polysacc_Export_ATP-bd"/>
</dbReference>
<keyword evidence="7" id="KW-1185">Reference proteome</keyword>
<evidence type="ECO:0000256" key="2">
    <source>
        <dbReference type="ARBA" id="ARBA00022448"/>
    </source>
</evidence>
<name>A0A514BUF9_9GAMM</name>
<dbReference type="KEGG" id="lyj:FKV23_13830"/>
<dbReference type="SMART" id="SM00382">
    <property type="entry name" value="AAA"/>
    <property type="match status" value="1"/>
</dbReference>
<evidence type="ECO:0000256" key="1">
    <source>
        <dbReference type="ARBA" id="ARBA00005417"/>
    </source>
</evidence>
<dbReference type="CDD" id="cd03220">
    <property type="entry name" value="ABC_KpsT_Wzt"/>
    <property type="match status" value="1"/>
</dbReference>
<proteinExistence type="inferred from homology"/>
<evidence type="ECO:0000256" key="3">
    <source>
        <dbReference type="ARBA" id="ARBA00022741"/>
    </source>
</evidence>
<evidence type="ECO:0000313" key="7">
    <source>
        <dbReference type="Proteomes" id="UP000317199"/>
    </source>
</evidence>
<dbReference type="InterPro" id="IPR027417">
    <property type="entry name" value="P-loop_NTPase"/>
</dbReference>
<sequence>MCRCGYDPMSAYIRARNLTLDVPIFLQPDREATGWAGMLMGAAFDPPRRRTIRLLEDLDLDVREGDRLAILGRNGAGKSTLLRVLNRVYQPTRGQLEIQGSCQALLNMSLGFNGEATVRENIFLRGVAMGLKSSFLRDQVESILEFAGLQHKVGHRLRTLSSGQRLRLGFAISTSVQHDIMLMDEWVGTGDADFMAKARERMRGRVSGSKIVVLASHSVGLLRDICNKGIVLEGGRLVHAGDITSSLKCYHDLLARLRAERQAMIEAPADGAHVYGAIEEIRPAKKPGQFVLKGWMVDTDGAVPAGLALERDGHLYTTSDLRWCRRPDVVKHFGLSNDMCGFLAVVAVPGVSQPSELGRNVRVLGGANPELVDAELRMAPAVIETLRSSS</sequence>
<evidence type="ECO:0000313" key="6">
    <source>
        <dbReference type="EMBL" id="QDH71044.1"/>
    </source>
</evidence>
<dbReference type="GO" id="GO:0016887">
    <property type="term" value="F:ATP hydrolysis activity"/>
    <property type="evidence" value="ECO:0007669"/>
    <property type="project" value="InterPro"/>
</dbReference>
<dbReference type="GO" id="GO:0140359">
    <property type="term" value="F:ABC-type transporter activity"/>
    <property type="evidence" value="ECO:0007669"/>
    <property type="project" value="InterPro"/>
</dbReference>
<evidence type="ECO:0000256" key="4">
    <source>
        <dbReference type="ARBA" id="ARBA00022840"/>
    </source>
</evidence>
<dbReference type="Pfam" id="PF00005">
    <property type="entry name" value="ABC_tran"/>
    <property type="match status" value="1"/>
</dbReference>
<dbReference type="InterPro" id="IPR003593">
    <property type="entry name" value="AAA+_ATPase"/>
</dbReference>
<dbReference type="SUPFAM" id="SSF52540">
    <property type="entry name" value="P-loop containing nucleoside triphosphate hydrolases"/>
    <property type="match status" value="1"/>
</dbReference>
<protein>
    <submittedName>
        <fullName evidence="6">ABC transporter ATP-binding protein</fullName>
    </submittedName>
</protein>
<dbReference type="PANTHER" id="PTHR46743">
    <property type="entry name" value="TEICHOIC ACIDS EXPORT ATP-BINDING PROTEIN TAGH"/>
    <property type="match status" value="1"/>
</dbReference>